<feature type="compositionally biased region" description="Polar residues" evidence="1">
    <location>
        <begin position="329"/>
        <end position="347"/>
    </location>
</feature>
<dbReference type="AlphaFoldDB" id="A0AAD2FP94"/>
<proteinExistence type="predicted"/>
<protein>
    <submittedName>
        <fullName evidence="2">Uncharacterized protein</fullName>
    </submittedName>
</protein>
<sequence>METRAIGIRLHYSSPTSKDAHRMRPLVKIQGHTKQVEEYGRSPHRQPNHCSGMEIQRRRSTALAQTAPTAHCERRPDTTRTELAQLCDTARATWIIGRSLDTIADSFELLGGTMVLTASTSEEEYWQLQHDIPSIETFAKRLVNNTAQPPVECLIVTNMEKYTSTTSEALRTIIRKAMTRGKTQCILMWTGTPPDVIIDEWEQYIKRETRDRTDLQIATHTARGSTAQADIDTKHTIILTAGRRVIEAWSRSLVKEDPYAQPGTIKKRYGRTKQKLHRIFQRGKARTKQSPHGRLTRTHTRTQDLRYHQNLPQLPHNTHDLSARHDSNRNQQRRGNITGPNDQTLGSPQPVWFHKRGQQTTAV</sequence>
<gene>
    <name evidence="2" type="ORF">CYCCA115_LOCUS11492</name>
</gene>
<comment type="caution">
    <text evidence="2">The sequence shown here is derived from an EMBL/GenBank/DDBJ whole genome shotgun (WGS) entry which is preliminary data.</text>
</comment>
<evidence type="ECO:0000256" key="1">
    <source>
        <dbReference type="SAM" id="MobiDB-lite"/>
    </source>
</evidence>
<feature type="compositionally biased region" description="Basic and acidic residues" evidence="1">
    <location>
        <begin position="317"/>
        <end position="328"/>
    </location>
</feature>
<evidence type="ECO:0000313" key="2">
    <source>
        <dbReference type="EMBL" id="CAJ1948173.1"/>
    </source>
</evidence>
<name>A0AAD2FP94_9STRA</name>
<organism evidence="2 3">
    <name type="scientific">Cylindrotheca closterium</name>
    <dbReference type="NCBI Taxonomy" id="2856"/>
    <lineage>
        <taxon>Eukaryota</taxon>
        <taxon>Sar</taxon>
        <taxon>Stramenopiles</taxon>
        <taxon>Ochrophyta</taxon>
        <taxon>Bacillariophyta</taxon>
        <taxon>Bacillariophyceae</taxon>
        <taxon>Bacillariophycidae</taxon>
        <taxon>Bacillariales</taxon>
        <taxon>Bacillariaceae</taxon>
        <taxon>Cylindrotheca</taxon>
    </lineage>
</organism>
<evidence type="ECO:0000313" key="3">
    <source>
        <dbReference type="Proteomes" id="UP001295423"/>
    </source>
</evidence>
<dbReference type="Proteomes" id="UP001295423">
    <property type="component" value="Unassembled WGS sequence"/>
</dbReference>
<accession>A0AAD2FP94</accession>
<feature type="region of interest" description="Disordered" evidence="1">
    <location>
        <begin position="263"/>
        <end position="363"/>
    </location>
</feature>
<feature type="compositionally biased region" description="Basic residues" evidence="1">
    <location>
        <begin position="265"/>
        <end position="300"/>
    </location>
</feature>
<dbReference type="EMBL" id="CAKOGP040001744">
    <property type="protein sequence ID" value="CAJ1948173.1"/>
    <property type="molecule type" value="Genomic_DNA"/>
</dbReference>
<keyword evidence="3" id="KW-1185">Reference proteome</keyword>
<reference evidence="2" key="1">
    <citation type="submission" date="2023-08" db="EMBL/GenBank/DDBJ databases">
        <authorList>
            <person name="Audoor S."/>
            <person name="Bilcke G."/>
        </authorList>
    </citation>
    <scope>NUCLEOTIDE SEQUENCE</scope>
</reference>